<dbReference type="PANTHER" id="PTHR22762">
    <property type="entry name" value="ALPHA-GLUCOSIDASE"/>
    <property type="match status" value="1"/>
</dbReference>
<dbReference type="Pfam" id="PF01055">
    <property type="entry name" value="Glyco_hydro_31_2nd"/>
    <property type="match status" value="1"/>
</dbReference>
<evidence type="ECO:0000259" key="5">
    <source>
        <dbReference type="Pfam" id="PF01055"/>
    </source>
</evidence>
<dbReference type="Pfam" id="PF21365">
    <property type="entry name" value="Glyco_hydro_31_3rd"/>
    <property type="match status" value="1"/>
</dbReference>
<dbReference type="InterPro" id="IPR000322">
    <property type="entry name" value="Glyco_hydro_31_TIM"/>
</dbReference>
<dbReference type="SUPFAM" id="SSF74650">
    <property type="entry name" value="Galactose mutarotase-like"/>
    <property type="match status" value="1"/>
</dbReference>
<dbReference type="SUPFAM" id="SSF51011">
    <property type="entry name" value="Glycosyl hydrolase domain"/>
    <property type="match status" value="1"/>
</dbReference>
<protein>
    <submittedName>
        <fullName evidence="9">Alpha-glucosidase</fullName>
    </submittedName>
</protein>
<organism evidence="9 10">
    <name type="scientific">Neolewinella agarilytica</name>
    <dbReference type="NCBI Taxonomy" id="478744"/>
    <lineage>
        <taxon>Bacteria</taxon>
        <taxon>Pseudomonadati</taxon>
        <taxon>Bacteroidota</taxon>
        <taxon>Saprospiria</taxon>
        <taxon>Saprospirales</taxon>
        <taxon>Lewinellaceae</taxon>
        <taxon>Neolewinella</taxon>
    </lineage>
</organism>
<evidence type="ECO:0000256" key="3">
    <source>
        <dbReference type="ARBA" id="ARBA00023295"/>
    </source>
</evidence>
<dbReference type="GO" id="GO:0005975">
    <property type="term" value="P:carbohydrate metabolic process"/>
    <property type="evidence" value="ECO:0007669"/>
    <property type="project" value="InterPro"/>
</dbReference>
<accession>A0A1H9NZ37</accession>
<keyword evidence="2 4" id="KW-0378">Hydrolase</keyword>
<comment type="similarity">
    <text evidence="1 4">Belongs to the glycosyl hydrolase 31 family.</text>
</comment>
<dbReference type="GO" id="GO:0004553">
    <property type="term" value="F:hydrolase activity, hydrolyzing O-glycosyl compounds"/>
    <property type="evidence" value="ECO:0007669"/>
    <property type="project" value="InterPro"/>
</dbReference>
<evidence type="ECO:0000259" key="8">
    <source>
        <dbReference type="Pfam" id="PF21365"/>
    </source>
</evidence>
<dbReference type="GO" id="GO:0030246">
    <property type="term" value="F:carbohydrate binding"/>
    <property type="evidence" value="ECO:0007669"/>
    <property type="project" value="InterPro"/>
</dbReference>
<dbReference type="InterPro" id="IPR048395">
    <property type="entry name" value="Glyco_hydro_31_C"/>
</dbReference>
<name>A0A1H9NZ37_9BACT</name>
<dbReference type="SUPFAM" id="SSF51445">
    <property type="entry name" value="(Trans)glycosidases"/>
    <property type="match status" value="1"/>
</dbReference>
<dbReference type="Gene3D" id="3.20.20.80">
    <property type="entry name" value="Glycosidases"/>
    <property type="match status" value="1"/>
</dbReference>
<dbReference type="Gene3D" id="2.60.40.1180">
    <property type="entry name" value="Golgi alpha-mannosidase II"/>
    <property type="match status" value="2"/>
</dbReference>
<dbReference type="InterPro" id="IPR025887">
    <property type="entry name" value="Glyco_hydro_31_N_dom"/>
</dbReference>
<gene>
    <name evidence="9" type="ORF">SAMN05444359_1417</name>
</gene>
<dbReference type="InterPro" id="IPR033403">
    <property type="entry name" value="DUF5110"/>
</dbReference>
<evidence type="ECO:0000313" key="10">
    <source>
        <dbReference type="Proteomes" id="UP000199021"/>
    </source>
</evidence>
<feature type="domain" description="Glycosyl hydrolase family 31 C-terminal" evidence="8">
    <location>
        <begin position="633"/>
        <end position="717"/>
    </location>
</feature>
<dbReference type="Pfam" id="PF17137">
    <property type="entry name" value="DUF5110"/>
    <property type="match status" value="1"/>
</dbReference>
<proteinExistence type="inferred from homology"/>
<dbReference type="Gene3D" id="2.60.40.1760">
    <property type="entry name" value="glycosyl hydrolase (family 31)"/>
    <property type="match status" value="1"/>
</dbReference>
<dbReference type="CDD" id="cd06604">
    <property type="entry name" value="GH31_glucosidase_II_MalA"/>
    <property type="match status" value="1"/>
</dbReference>
<keyword evidence="3 4" id="KW-0326">Glycosidase</keyword>
<feature type="domain" description="Glycoside hydrolase family 31 N-terminal" evidence="6">
    <location>
        <begin position="65"/>
        <end position="235"/>
    </location>
</feature>
<evidence type="ECO:0000256" key="4">
    <source>
        <dbReference type="RuleBase" id="RU361185"/>
    </source>
</evidence>
<evidence type="ECO:0000256" key="1">
    <source>
        <dbReference type="ARBA" id="ARBA00007806"/>
    </source>
</evidence>
<keyword evidence="10" id="KW-1185">Reference proteome</keyword>
<feature type="domain" description="Glycoside hydrolase family 31 TIM barrel" evidence="5">
    <location>
        <begin position="277"/>
        <end position="625"/>
    </location>
</feature>
<dbReference type="PROSITE" id="PS00129">
    <property type="entry name" value="GLYCOSYL_HYDROL_F31_1"/>
    <property type="match status" value="1"/>
</dbReference>
<dbReference type="PANTHER" id="PTHR22762:SF120">
    <property type="entry name" value="HETEROGLYCAN GLUCOSIDASE 1"/>
    <property type="match status" value="1"/>
</dbReference>
<dbReference type="InterPro" id="IPR011013">
    <property type="entry name" value="Gal_mutarotase_sf_dom"/>
</dbReference>
<reference evidence="10" key="1">
    <citation type="submission" date="2016-10" db="EMBL/GenBank/DDBJ databases">
        <authorList>
            <person name="Varghese N."/>
            <person name="Submissions S."/>
        </authorList>
    </citation>
    <scope>NUCLEOTIDE SEQUENCE [LARGE SCALE GENOMIC DNA]</scope>
    <source>
        <strain evidence="10">DSM 24740</strain>
    </source>
</reference>
<evidence type="ECO:0000313" key="9">
    <source>
        <dbReference type="EMBL" id="SER41246.1"/>
    </source>
</evidence>
<dbReference type="InterPro" id="IPR017853">
    <property type="entry name" value="GH"/>
</dbReference>
<dbReference type="InParanoid" id="A0A1H9NZ37"/>
<dbReference type="AlphaFoldDB" id="A0A1H9NZ37"/>
<sequence>MTMPKMKKKVVDAFAPAAHLTSAEEATGTDRFDDVYTEHRIGKVSDIVADGNHAFVLKSEGKGCLRIECWNDDTIRFRFTVGKAGRDFSYARAEGVQPAGEGKLTEGKDKYTIETATLNIAIGREDGAITIYDRASGAILHKTQDSLYGRSTLLEGVHQVRLQFETDKKEAFYGLGDKAWDTNLQGSEWSNYTEDAFAYGKDRKLLYRSIPFCYGLRNGHAYGLFLDNSYRSHFDFNAKKKGVATIWADGGDFDYYFINGPGLTEVATRYHQLTGTPELPPLWAMGFHQCRWSYYPEQRVRDLAASFRSKKIPCDAIYLDIDYMDGYRCFTWNKEYFPDPKKMIGDLKKDGFHTVVMIDPGIRVDEDYHVYADGVEKDVFCKRGSGEPMVGPVWPPECVWPDYTNPKVRDWWGPLYKELYNEQGVSGFWNDMNEPAMFKVNNLTFPDDVRHDYDGAPTNHKKAHNIYGMQMTRASYDGLKALQPAKRPFLLGRASFSGGQRYAALWTGDNIASWEHLQIANRQCLRLAISGYSLVGTDIGGFVDNPTPEMMTRWLQLAVFHPVMRVHSMGNNTDGAAEAEAEEVKKAEELNRQDQEPWVHGKEATKHNRKAIEMRYQLLPYLYTAFRQHVKTGKPVLRNLFFYDQEDPQCRKFGDQFFYGDDLLVCPVLTEGAKSLQVYLPKGEWYDFWSGEFHIGGKRLRVKTKADRIPLFVRAGATLPTVDVVQNTAEMHKLRDLELSIFAAKNGESQLYWDAGEGYGHDAGQYTLRTYKMNRLGKKLSLTQTIEGDFNASFKRAQIRFVGLTQPPTKVVVDGRKQTAGIFYGKRAVVINVPFDFKSIVIS</sequence>
<dbReference type="Pfam" id="PF13802">
    <property type="entry name" value="Gal_mutarotas_2"/>
    <property type="match status" value="1"/>
</dbReference>
<dbReference type="STRING" id="478744.SAMN05444359_1417"/>
<dbReference type="InterPro" id="IPR030458">
    <property type="entry name" value="Glyco_hydro_31_AS"/>
</dbReference>
<evidence type="ECO:0000259" key="7">
    <source>
        <dbReference type="Pfam" id="PF17137"/>
    </source>
</evidence>
<dbReference type="CDD" id="cd14752">
    <property type="entry name" value="GH31_N"/>
    <property type="match status" value="1"/>
</dbReference>
<evidence type="ECO:0000256" key="2">
    <source>
        <dbReference type="ARBA" id="ARBA00022801"/>
    </source>
</evidence>
<feature type="domain" description="DUF5110" evidence="7">
    <location>
        <begin position="737"/>
        <end position="803"/>
    </location>
</feature>
<dbReference type="InterPro" id="IPR013780">
    <property type="entry name" value="Glyco_hydro_b"/>
</dbReference>
<dbReference type="EMBL" id="FOFB01000041">
    <property type="protein sequence ID" value="SER41246.1"/>
    <property type="molecule type" value="Genomic_DNA"/>
</dbReference>
<evidence type="ECO:0000259" key="6">
    <source>
        <dbReference type="Pfam" id="PF13802"/>
    </source>
</evidence>
<dbReference type="Proteomes" id="UP000199021">
    <property type="component" value="Unassembled WGS sequence"/>
</dbReference>